<feature type="transmembrane region" description="Helical" evidence="7">
    <location>
        <begin position="106"/>
        <end position="126"/>
    </location>
</feature>
<feature type="transmembrane region" description="Helical" evidence="7">
    <location>
        <begin position="222"/>
        <end position="245"/>
    </location>
</feature>
<dbReference type="GO" id="GO:0016491">
    <property type="term" value="F:oxidoreductase activity"/>
    <property type="evidence" value="ECO:0007669"/>
    <property type="project" value="InterPro"/>
</dbReference>
<dbReference type="InterPro" id="IPR016169">
    <property type="entry name" value="FAD-bd_PCMH_sub2"/>
</dbReference>
<dbReference type="InterPro" id="IPR050360">
    <property type="entry name" value="MFS_Sugar_Transporters"/>
</dbReference>
<reference evidence="9 10" key="1">
    <citation type="journal article" date="2018" name="BMC Genomics">
        <title>Genomic evidence for intraspecific hybridization in a clonal and extremely halotolerant yeast.</title>
        <authorList>
            <person name="Gostincar C."/>
            <person name="Stajich J.E."/>
            <person name="Zupancic J."/>
            <person name="Zalar P."/>
            <person name="Gunde-Cimerman N."/>
        </authorList>
    </citation>
    <scope>NUCLEOTIDE SEQUENCE [LARGE SCALE GENOMIC DNA]</scope>
    <source>
        <strain evidence="9 10">EXF-6651</strain>
    </source>
</reference>
<evidence type="ECO:0000259" key="8">
    <source>
        <dbReference type="PROSITE" id="PS50850"/>
    </source>
</evidence>
<evidence type="ECO:0000256" key="7">
    <source>
        <dbReference type="SAM" id="Phobius"/>
    </source>
</evidence>
<comment type="caution">
    <text evidence="9">The sequence shown here is derived from an EMBL/GenBank/DDBJ whole genome shotgun (WGS) entry which is preliminary data.</text>
</comment>
<dbReference type="InterPro" id="IPR036259">
    <property type="entry name" value="MFS_trans_sf"/>
</dbReference>
<feature type="transmembrane region" description="Helical" evidence="7">
    <location>
        <begin position="132"/>
        <end position="155"/>
    </location>
</feature>
<dbReference type="GO" id="GO:0050660">
    <property type="term" value="F:flavin adenine dinucleotide binding"/>
    <property type="evidence" value="ECO:0007669"/>
    <property type="project" value="InterPro"/>
</dbReference>
<evidence type="ECO:0000313" key="10">
    <source>
        <dbReference type="Proteomes" id="UP000276864"/>
    </source>
</evidence>
<dbReference type="AlphaFoldDB" id="A0A3M7B7M3"/>
<protein>
    <recommendedName>
        <fullName evidence="8">Major facilitator superfamily (MFS) profile domain-containing protein</fullName>
    </recommendedName>
</protein>
<keyword evidence="6 7" id="KW-0472">Membrane</keyword>
<dbReference type="Proteomes" id="UP000276864">
    <property type="component" value="Unassembled WGS sequence"/>
</dbReference>
<dbReference type="InterPro" id="IPR036318">
    <property type="entry name" value="FAD-bd_PCMH-like_sf"/>
</dbReference>
<feature type="transmembrane region" description="Helical" evidence="7">
    <location>
        <begin position="74"/>
        <end position="94"/>
    </location>
</feature>
<dbReference type="PRINTS" id="PR00171">
    <property type="entry name" value="SUGRTRNSPORT"/>
</dbReference>
<dbReference type="Gene3D" id="3.40.462.20">
    <property type="match status" value="1"/>
</dbReference>
<keyword evidence="3" id="KW-0813">Transport</keyword>
<feature type="transmembrane region" description="Helical" evidence="7">
    <location>
        <begin position="32"/>
        <end position="54"/>
    </location>
</feature>
<gene>
    <name evidence="9" type="ORF">D0866_04357</name>
</gene>
<dbReference type="InterPro" id="IPR005829">
    <property type="entry name" value="Sugar_transporter_CS"/>
</dbReference>
<sequence>MGGPIAASSPTLDFENVRYGQAGYKGLIREPYILSLACFASIGGFLFGYDQGAISSVLVMPSFERIFPLLSSDATLQGWMVSVLTLGAMFGALINGPICDRFSRRWSLLYATIVFNIGSILQAAAYNISMIFVGRCIAGIAIGMLSMVVPLYLLVAMQQLGITLVQQFTGINAIIYYAPQIFQKIGLQGNSVDLLATGVVGIIDVVATIPAIMFLDRWGRRPVLMAGAVGMGISQLIVGTLYAVYNHSWAGNTSAGWATAAFVWIYIGNFAWSIGCVNWIVPSEIMPPGIRGKAVGLAIATNWLSNFIVALITPRMLKSIESVHFGDAYTLKDVYKVAKDQNVIVVDGGTSTVGALNGCVLGSGHGPESRYYGFGADQVLEAQVVLFDGYVVTANPCEKLNLFWAIRSGGPGTYGLVIPITVKAYPMASVQVQHLAMAPLPESDSDDLLDAIAILYAAYPDSNDGGYAGYGSWMLNSTTPVSANFTTGYVHGFYAFDSDLSTVQSIFAPTLERLESFNTTSLYISLDYVSYPTYWDFFHAESGVEPAVGVPAAMGSRLFSRSSVQDDHVSLRRMIAVIAGLPEENTSNNFELVSGGINFQRPADYSGVNPAWRKSYFSNIVSRGWALDASEAVVQSVYDDVVFTKQAAMEAQAPDTGAYMNEASWVDPNYEKNFYGEHYDALSEIKGKRDPCGEFYCKTCVGSDAWAEDSEGRR</sequence>
<dbReference type="GO" id="GO:0016020">
    <property type="term" value="C:membrane"/>
    <property type="evidence" value="ECO:0007669"/>
    <property type="project" value="UniProtKB-SubCell"/>
</dbReference>
<feature type="transmembrane region" description="Helical" evidence="7">
    <location>
        <begin position="293"/>
        <end position="312"/>
    </location>
</feature>
<dbReference type="PANTHER" id="PTHR48022:SF2">
    <property type="entry name" value="PLASTIDIC GLUCOSE TRANSPORTER 4"/>
    <property type="match status" value="1"/>
</dbReference>
<dbReference type="Pfam" id="PF08031">
    <property type="entry name" value="BBE"/>
    <property type="match status" value="1"/>
</dbReference>
<evidence type="ECO:0000256" key="5">
    <source>
        <dbReference type="ARBA" id="ARBA00022989"/>
    </source>
</evidence>
<organism evidence="9 10">
    <name type="scientific">Hortaea werneckii</name>
    <name type="common">Black yeast</name>
    <name type="synonym">Cladosporium werneckii</name>
    <dbReference type="NCBI Taxonomy" id="91943"/>
    <lineage>
        <taxon>Eukaryota</taxon>
        <taxon>Fungi</taxon>
        <taxon>Dikarya</taxon>
        <taxon>Ascomycota</taxon>
        <taxon>Pezizomycotina</taxon>
        <taxon>Dothideomycetes</taxon>
        <taxon>Dothideomycetidae</taxon>
        <taxon>Mycosphaerellales</taxon>
        <taxon>Teratosphaeriaceae</taxon>
        <taxon>Hortaea</taxon>
    </lineage>
</organism>
<dbReference type="PROSITE" id="PS50850">
    <property type="entry name" value="MFS"/>
    <property type="match status" value="1"/>
</dbReference>
<accession>A0A3M7B7M3</accession>
<dbReference type="InterPro" id="IPR020846">
    <property type="entry name" value="MFS_dom"/>
</dbReference>
<evidence type="ECO:0000256" key="2">
    <source>
        <dbReference type="ARBA" id="ARBA00010992"/>
    </source>
</evidence>
<dbReference type="Gene3D" id="1.20.1250.20">
    <property type="entry name" value="MFS general substrate transporter like domains"/>
    <property type="match status" value="2"/>
</dbReference>
<dbReference type="PANTHER" id="PTHR48022">
    <property type="entry name" value="PLASTIDIC GLUCOSE TRANSPORTER 4"/>
    <property type="match status" value="1"/>
</dbReference>
<feature type="transmembrane region" description="Helical" evidence="7">
    <location>
        <begin position="194"/>
        <end position="215"/>
    </location>
</feature>
<proteinExistence type="inferred from homology"/>
<evidence type="ECO:0000256" key="6">
    <source>
        <dbReference type="ARBA" id="ARBA00023136"/>
    </source>
</evidence>
<feature type="transmembrane region" description="Helical" evidence="7">
    <location>
        <begin position="162"/>
        <end position="182"/>
    </location>
</feature>
<dbReference type="SUPFAM" id="SSF56176">
    <property type="entry name" value="FAD-binding/transporter-associated domain-like"/>
    <property type="match status" value="1"/>
</dbReference>
<dbReference type="Pfam" id="PF00083">
    <property type="entry name" value="Sugar_tr"/>
    <property type="match status" value="2"/>
</dbReference>
<comment type="similarity">
    <text evidence="2">Belongs to the major facilitator superfamily. Sugar transporter (TC 2.A.1.1) family.</text>
</comment>
<dbReference type="EMBL" id="QWIM01000348">
    <property type="protein sequence ID" value="RMY35803.1"/>
    <property type="molecule type" value="Genomic_DNA"/>
</dbReference>
<name>A0A3M7B7M3_HORWE</name>
<dbReference type="PROSITE" id="PS00216">
    <property type="entry name" value="SUGAR_TRANSPORT_1"/>
    <property type="match status" value="1"/>
</dbReference>
<dbReference type="InterPro" id="IPR003663">
    <property type="entry name" value="Sugar/inositol_transpt"/>
</dbReference>
<dbReference type="InterPro" id="IPR005828">
    <property type="entry name" value="MFS_sugar_transport-like"/>
</dbReference>
<keyword evidence="5 7" id="KW-1133">Transmembrane helix</keyword>
<keyword evidence="4 7" id="KW-0812">Transmembrane</keyword>
<dbReference type="SUPFAM" id="SSF103473">
    <property type="entry name" value="MFS general substrate transporter"/>
    <property type="match status" value="2"/>
</dbReference>
<dbReference type="InterPro" id="IPR012951">
    <property type="entry name" value="BBE"/>
</dbReference>
<dbReference type="GO" id="GO:0005351">
    <property type="term" value="F:carbohydrate:proton symporter activity"/>
    <property type="evidence" value="ECO:0007669"/>
    <property type="project" value="TreeGrafter"/>
</dbReference>
<feature type="domain" description="Major facilitator superfamily (MFS) profile" evidence="8">
    <location>
        <begin position="1"/>
        <end position="366"/>
    </location>
</feature>
<feature type="transmembrane region" description="Helical" evidence="7">
    <location>
        <begin position="257"/>
        <end position="281"/>
    </location>
</feature>
<evidence type="ECO:0000313" key="9">
    <source>
        <dbReference type="EMBL" id="RMY35803.1"/>
    </source>
</evidence>
<evidence type="ECO:0000256" key="3">
    <source>
        <dbReference type="ARBA" id="ARBA00022448"/>
    </source>
</evidence>
<dbReference type="Gene3D" id="3.30.465.10">
    <property type="match status" value="1"/>
</dbReference>
<comment type="subcellular location">
    <subcellularLocation>
        <location evidence="1">Membrane</location>
        <topology evidence="1">Multi-pass membrane protein</topology>
    </subcellularLocation>
</comment>
<evidence type="ECO:0000256" key="1">
    <source>
        <dbReference type="ARBA" id="ARBA00004141"/>
    </source>
</evidence>
<evidence type="ECO:0000256" key="4">
    <source>
        <dbReference type="ARBA" id="ARBA00022692"/>
    </source>
</evidence>